<dbReference type="AlphaFoldDB" id="A0A3P3Y2A6"/>
<feature type="transmembrane region" description="Helical" evidence="7">
    <location>
        <begin position="52"/>
        <end position="72"/>
    </location>
</feature>
<gene>
    <name evidence="8" type="ORF">PLBR_LOCUS1486</name>
</gene>
<dbReference type="GO" id="GO:1904491">
    <property type="term" value="P:protein localization to ciliary transition zone"/>
    <property type="evidence" value="ECO:0007669"/>
    <property type="project" value="TreeGrafter"/>
</dbReference>
<dbReference type="GO" id="GO:0036038">
    <property type="term" value="C:MKS complex"/>
    <property type="evidence" value="ECO:0007669"/>
    <property type="project" value="TreeGrafter"/>
</dbReference>
<reference evidence="8 9" key="1">
    <citation type="submission" date="2018-03" db="EMBL/GenBank/DDBJ databases">
        <authorList>
            <person name="Fogelqvist J."/>
        </authorList>
    </citation>
    <scope>NUCLEOTIDE SEQUENCE [LARGE SCALE GENOMIC DNA]</scope>
</reference>
<dbReference type="InterPro" id="IPR029248">
    <property type="entry name" value="TMEM107"/>
</dbReference>
<evidence type="ECO:0000256" key="2">
    <source>
        <dbReference type="ARBA" id="ARBA00015652"/>
    </source>
</evidence>
<evidence type="ECO:0000256" key="6">
    <source>
        <dbReference type="ARBA" id="ARBA00023136"/>
    </source>
</evidence>
<dbReference type="EMBL" id="OVEO01000002">
    <property type="protein sequence ID" value="SPQ94271.1"/>
    <property type="molecule type" value="Genomic_DNA"/>
</dbReference>
<keyword evidence="3 7" id="KW-0812">Transmembrane</keyword>
<evidence type="ECO:0000256" key="3">
    <source>
        <dbReference type="ARBA" id="ARBA00022692"/>
    </source>
</evidence>
<evidence type="ECO:0000256" key="5">
    <source>
        <dbReference type="ARBA" id="ARBA00022989"/>
    </source>
</evidence>
<keyword evidence="8" id="KW-0496">Mitochondrion</keyword>
<name>A0A3P3Y2A6_PLABS</name>
<feature type="transmembrane region" description="Helical" evidence="7">
    <location>
        <begin position="108"/>
        <end position="135"/>
    </location>
</feature>
<keyword evidence="5 7" id="KW-1133">Transmembrane helix</keyword>
<proteinExistence type="predicted"/>
<feature type="transmembrane region" description="Helical" evidence="7">
    <location>
        <begin position="84"/>
        <end position="102"/>
    </location>
</feature>
<evidence type="ECO:0000256" key="7">
    <source>
        <dbReference type="SAM" id="Phobius"/>
    </source>
</evidence>
<comment type="subcellular location">
    <subcellularLocation>
        <location evidence="1">Membrane</location>
        <topology evidence="1">Multi-pass membrane protein</topology>
    </subcellularLocation>
</comment>
<evidence type="ECO:0000313" key="9">
    <source>
        <dbReference type="Proteomes" id="UP000290189"/>
    </source>
</evidence>
<evidence type="ECO:0000256" key="4">
    <source>
        <dbReference type="ARBA" id="ARBA00022794"/>
    </source>
</evidence>
<evidence type="ECO:0000256" key="1">
    <source>
        <dbReference type="ARBA" id="ARBA00004141"/>
    </source>
</evidence>
<dbReference type="Proteomes" id="UP000290189">
    <property type="component" value="Unassembled WGS sequence"/>
</dbReference>
<organism evidence="8 9">
    <name type="scientific">Plasmodiophora brassicae</name>
    <name type="common">Clubroot disease agent</name>
    <dbReference type="NCBI Taxonomy" id="37360"/>
    <lineage>
        <taxon>Eukaryota</taxon>
        <taxon>Sar</taxon>
        <taxon>Rhizaria</taxon>
        <taxon>Endomyxa</taxon>
        <taxon>Phytomyxea</taxon>
        <taxon>Plasmodiophorida</taxon>
        <taxon>Plasmodiophoridae</taxon>
        <taxon>Plasmodiophora</taxon>
    </lineage>
</organism>
<keyword evidence="6 7" id="KW-0472">Membrane</keyword>
<dbReference type="PANTHER" id="PTHR34341">
    <property type="entry name" value="TRANSMEMBRANE PROTEIN 107"/>
    <property type="match status" value="1"/>
</dbReference>
<dbReference type="GO" id="GO:0016020">
    <property type="term" value="C:membrane"/>
    <property type="evidence" value="ECO:0007669"/>
    <property type="project" value="UniProtKB-SubCell"/>
</dbReference>
<dbReference type="Pfam" id="PF14995">
    <property type="entry name" value="TMEM107"/>
    <property type="match status" value="1"/>
</dbReference>
<accession>A0A3P3Y2A6</accession>
<dbReference type="PANTHER" id="PTHR34341:SF1">
    <property type="entry name" value="TRANSMEMBRANE PROTEIN 107"/>
    <property type="match status" value="1"/>
</dbReference>
<protein>
    <recommendedName>
        <fullName evidence="2">Transmembrane protein 107</fullName>
    </recommendedName>
</protein>
<geneLocation type="mitochondrion" evidence="8"/>
<evidence type="ECO:0000313" key="8">
    <source>
        <dbReference type="EMBL" id="SPQ94271.1"/>
    </source>
</evidence>
<keyword evidence="4" id="KW-0970">Cilium biogenesis/degradation</keyword>
<dbReference type="GO" id="GO:1905515">
    <property type="term" value="P:non-motile cilium assembly"/>
    <property type="evidence" value="ECO:0007669"/>
    <property type="project" value="TreeGrafter"/>
</dbReference>
<sequence>MGIESTLLPTRFLLTTVHLMAILTLFNSKDANIRAALPISYTTVQYSSMNNQMLAALWIAVVCFIVEYLGMFSGVSIMKHAHNSFYVVAHFIGAILIASFALESWNMLAIWYVVIPLSLVPALLEASVLAQTVLYGSLQYM</sequence>